<evidence type="ECO:0000313" key="1">
    <source>
        <dbReference type="EMBL" id="CAD8214650.1"/>
    </source>
</evidence>
<comment type="caution">
    <text evidence="1">The sequence shown here is derived from an EMBL/GenBank/DDBJ whole genome shotgun (WGS) entry which is preliminary data.</text>
</comment>
<dbReference type="AlphaFoldDB" id="A0A8S1YLF6"/>
<name>A0A8S1YLF6_PAROT</name>
<protein>
    <submittedName>
        <fullName evidence="1">Uncharacterized protein</fullName>
    </submittedName>
</protein>
<sequence length="83" mass="9772">MDVKTLHIHFPAFILNSFQICFNFHEFLAVSAQLIVSSKIYTLLYVIKLQYNYPEIKLPADFLLPRSNMLYKDDVTKLERCLS</sequence>
<keyword evidence="2" id="KW-1185">Reference proteome</keyword>
<dbReference type="EMBL" id="CAJJDP010000188">
    <property type="protein sequence ID" value="CAD8214650.1"/>
    <property type="molecule type" value="Genomic_DNA"/>
</dbReference>
<dbReference type="Proteomes" id="UP000683925">
    <property type="component" value="Unassembled WGS sequence"/>
</dbReference>
<accession>A0A8S1YLF6</accession>
<gene>
    <name evidence="1" type="ORF">POCTA_138.1.T1840033</name>
</gene>
<reference evidence="1" key="1">
    <citation type="submission" date="2021-01" db="EMBL/GenBank/DDBJ databases">
        <authorList>
            <consortium name="Genoscope - CEA"/>
            <person name="William W."/>
        </authorList>
    </citation>
    <scope>NUCLEOTIDE SEQUENCE</scope>
</reference>
<proteinExistence type="predicted"/>
<evidence type="ECO:0000313" key="2">
    <source>
        <dbReference type="Proteomes" id="UP000683925"/>
    </source>
</evidence>
<organism evidence="1 2">
    <name type="scientific">Paramecium octaurelia</name>
    <dbReference type="NCBI Taxonomy" id="43137"/>
    <lineage>
        <taxon>Eukaryota</taxon>
        <taxon>Sar</taxon>
        <taxon>Alveolata</taxon>
        <taxon>Ciliophora</taxon>
        <taxon>Intramacronucleata</taxon>
        <taxon>Oligohymenophorea</taxon>
        <taxon>Peniculida</taxon>
        <taxon>Parameciidae</taxon>
        <taxon>Paramecium</taxon>
    </lineage>
</organism>